<feature type="transmembrane region" description="Helical" evidence="1">
    <location>
        <begin position="130"/>
        <end position="149"/>
    </location>
</feature>
<comment type="caution">
    <text evidence="2">The sequence shown here is derived from an EMBL/GenBank/DDBJ whole genome shotgun (WGS) entry which is preliminary data.</text>
</comment>
<dbReference type="EMBL" id="JAGTPX010000005">
    <property type="protein sequence ID" value="MBR8669300.1"/>
    <property type="molecule type" value="Genomic_DNA"/>
</dbReference>
<protein>
    <submittedName>
        <fullName evidence="2">Uncharacterized protein</fullName>
    </submittedName>
</protein>
<feature type="transmembrane region" description="Helical" evidence="1">
    <location>
        <begin position="76"/>
        <end position="95"/>
    </location>
</feature>
<proteinExistence type="predicted"/>
<feature type="transmembrane region" description="Helical" evidence="1">
    <location>
        <begin position="104"/>
        <end position="124"/>
    </location>
</feature>
<evidence type="ECO:0000313" key="2">
    <source>
        <dbReference type="EMBL" id="MBR8669300.1"/>
    </source>
</evidence>
<feature type="transmembrane region" description="Helical" evidence="1">
    <location>
        <begin position="12"/>
        <end position="29"/>
    </location>
</feature>
<evidence type="ECO:0000256" key="1">
    <source>
        <dbReference type="SAM" id="Phobius"/>
    </source>
</evidence>
<sequence length="156" mass="18342">MNFSKKEVWEKLWYPYTLIIVFVLIVSFMPKRLTLREMYFSVGIIGFATWLGDVFVGDVLKAFQLGPSSKTYIIDYLFVTIIPPAIGLIYLNFLIHTKSLLYKWMWVVLSFLLEWGAVLTGYMTTKGWKTWYSIPVFVLVFLVFLPLHLKILRPEK</sequence>
<feature type="transmembrane region" description="Helical" evidence="1">
    <location>
        <begin position="38"/>
        <end position="56"/>
    </location>
</feature>
<name>A0A941JI86_NIACI</name>
<keyword evidence="1" id="KW-0472">Membrane</keyword>
<keyword evidence="1" id="KW-0812">Transmembrane</keyword>
<gene>
    <name evidence="2" type="ORF">KD144_07075</name>
</gene>
<dbReference type="AlphaFoldDB" id="A0A941JI86"/>
<reference evidence="2" key="1">
    <citation type="submission" date="2021-04" db="EMBL/GenBank/DDBJ databases">
        <title>Genomic analysis of electroactive and textile dye degrading Bacillus circulans strain: DC10 isolated from constructed wetland-microbial fuel cells treating textile dye wastewaters.</title>
        <authorList>
            <person name="Patel D.U."/>
            <person name="Desai C.R."/>
        </authorList>
    </citation>
    <scope>NUCLEOTIDE SEQUENCE</scope>
    <source>
        <strain evidence="2">DC10</strain>
    </source>
</reference>
<organism evidence="2">
    <name type="scientific">Niallia circulans</name>
    <name type="common">Bacillus circulans</name>
    <dbReference type="NCBI Taxonomy" id="1397"/>
    <lineage>
        <taxon>Bacteria</taxon>
        <taxon>Bacillati</taxon>
        <taxon>Bacillota</taxon>
        <taxon>Bacilli</taxon>
        <taxon>Bacillales</taxon>
        <taxon>Bacillaceae</taxon>
        <taxon>Niallia</taxon>
    </lineage>
</organism>
<keyword evidence="1" id="KW-1133">Transmembrane helix</keyword>
<accession>A0A941JI86</accession>